<dbReference type="Pfam" id="PF17674">
    <property type="entry name" value="HHH_9"/>
    <property type="match status" value="1"/>
</dbReference>
<dbReference type="FunFam" id="1.10.150.310:FF:000001">
    <property type="entry name" value="RNA-binding transcriptional accessory protein"/>
    <property type="match status" value="1"/>
</dbReference>
<dbReference type="InterPro" id="IPR023323">
    <property type="entry name" value="Tex-like_dom_sf"/>
</dbReference>
<dbReference type="FunFam" id="1.10.10.650:FF:000001">
    <property type="entry name" value="S1 RNA-binding domain 1"/>
    <property type="match status" value="1"/>
</dbReference>
<name>A0A1T4ZVI7_9BACT</name>
<evidence type="ECO:0000259" key="1">
    <source>
        <dbReference type="PROSITE" id="PS50126"/>
    </source>
</evidence>
<dbReference type="PANTHER" id="PTHR10724:SF10">
    <property type="entry name" value="S1 RNA-BINDING DOMAIN-CONTAINING PROTEIN 1"/>
    <property type="match status" value="1"/>
</dbReference>
<dbReference type="RefSeq" id="WP_079681936.1">
    <property type="nucleotide sequence ID" value="NZ_FUYQ01000001.1"/>
</dbReference>
<dbReference type="GO" id="GO:0003729">
    <property type="term" value="F:mRNA binding"/>
    <property type="evidence" value="ECO:0007669"/>
    <property type="project" value="TreeGrafter"/>
</dbReference>
<organism evidence="2 3">
    <name type="scientific">Parabacteroides chartae</name>
    <dbReference type="NCBI Taxonomy" id="1037355"/>
    <lineage>
        <taxon>Bacteria</taxon>
        <taxon>Pseudomonadati</taxon>
        <taxon>Bacteroidota</taxon>
        <taxon>Bacteroidia</taxon>
        <taxon>Bacteroidales</taxon>
        <taxon>Tannerellaceae</taxon>
        <taxon>Parabacteroides</taxon>
    </lineage>
</organism>
<keyword evidence="3" id="KW-1185">Reference proteome</keyword>
<dbReference type="Pfam" id="PF09371">
    <property type="entry name" value="Tex_N"/>
    <property type="match status" value="1"/>
</dbReference>
<dbReference type="InterPro" id="IPR012337">
    <property type="entry name" value="RNaseH-like_sf"/>
</dbReference>
<dbReference type="InterPro" id="IPR018974">
    <property type="entry name" value="Tex-like_N"/>
</dbReference>
<dbReference type="SUPFAM" id="SSF47781">
    <property type="entry name" value="RuvA domain 2-like"/>
    <property type="match status" value="2"/>
</dbReference>
<dbReference type="InterPro" id="IPR003029">
    <property type="entry name" value="S1_domain"/>
</dbReference>
<dbReference type="InterPro" id="IPR041692">
    <property type="entry name" value="HHH_9"/>
</dbReference>
<dbReference type="AlphaFoldDB" id="A0A1T4ZVI7"/>
<dbReference type="Gene3D" id="3.30.420.140">
    <property type="entry name" value="YqgF/RNase H-like domain"/>
    <property type="match status" value="1"/>
</dbReference>
<dbReference type="Gene3D" id="1.10.3500.10">
    <property type="entry name" value="Tex N-terminal region-like"/>
    <property type="match status" value="1"/>
</dbReference>
<sequence length="713" mass="79406">MTEIFYSLISKALGIPARQVEKTMGLLDEGATIPFISRYRKEVTGGLDEVQIGDINDHYGKLKEVSKRKETILASIDEQGKLTPELKKRIETSWDSTELEDIYLPYKPKRQTKAEIARKKGLEPLATLLMLQTAQDSTKAASPYVKGEVKDVREALQGAWDIIAEWVNEDEQARNTVRNSFSRTAVISSKVVKGKEEEGSKYRDYFDFSEPLNRCSSHRLLALRRGEAEGFLRVSISPDTEGCIERLNRRFVKGRYDASAQVEEAVGDSFKRLLKPSIETEFANLSKMKADEEAIRVFSENLRQLLLSPPLGQKRVLGVDPGYRTGCKVVCLDAQGNLVHNEAIYPHPPQNEKGKAASKVAQLVSTYAIDAIAIGNGTASRETEQFITGIRYDRKVQVFVVSENGASVYSASKIAREEFPEYDVTVRGAVSIGRRLMDPLAELVKIDPKSIGVGQYQHDVEQGALKKSLDQTVESCVNLVGVDVNTASKHLLTYISGLGPTLAQNIVNYRAEHGPFASRRELLKVPRMGEKAFEQSAGFLRITSGKNPLDNSAVHPESYSIVEQMAKDLNCTVSELIANKELKKKLNLQKYVSATIGMPTLTDIMEELDKPGRDPRQTIKVFEFDPNVKKLEDLKEGMILPGIVTNITAFGCFVDVGIKENGLVHISEMADRFITDPTQVVSMHQHVQVRVQSVDLVRKRVQLSMKGLANESK</sequence>
<dbReference type="Gene3D" id="1.10.10.650">
    <property type="entry name" value="RuvA domain 2-like"/>
    <property type="match status" value="1"/>
</dbReference>
<dbReference type="FunFam" id="2.40.50.140:FF:000051">
    <property type="entry name" value="RNA-binding transcriptional accessory protein"/>
    <property type="match status" value="1"/>
</dbReference>
<dbReference type="CDD" id="cd05685">
    <property type="entry name" value="S1_Tex"/>
    <property type="match status" value="1"/>
</dbReference>
<dbReference type="EMBL" id="FUYQ01000001">
    <property type="protein sequence ID" value="SKB26696.1"/>
    <property type="molecule type" value="Genomic_DNA"/>
</dbReference>
<evidence type="ECO:0000313" key="2">
    <source>
        <dbReference type="EMBL" id="SKB26696.1"/>
    </source>
</evidence>
<dbReference type="SUPFAM" id="SSF53098">
    <property type="entry name" value="Ribonuclease H-like"/>
    <property type="match status" value="1"/>
</dbReference>
<dbReference type="SMART" id="SM00732">
    <property type="entry name" value="YqgFc"/>
    <property type="match status" value="1"/>
</dbReference>
<accession>A0A1T4ZVI7</accession>
<dbReference type="SUPFAM" id="SSF158832">
    <property type="entry name" value="Tex N-terminal region-like"/>
    <property type="match status" value="1"/>
</dbReference>
<reference evidence="3" key="1">
    <citation type="submission" date="2017-02" db="EMBL/GenBank/DDBJ databases">
        <authorList>
            <person name="Varghese N."/>
            <person name="Submissions S."/>
        </authorList>
    </citation>
    <scope>NUCLEOTIDE SEQUENCE [LARGE SCALE GENOMIC DNA]</scope>
    <source>
        <strain evidence="3">DSM 24967</strain>
    </source>
</reference>
<dbReference type="Gene3D" id="1.10.150.310">
    <property type="entry name" value="Tex RuvX-like domain-like"/>
    <property type="match status" value="1"/>
</dbReference>
<dbReference type="SMART" id="SM00316">
    <property type="entry name" value="S1"/>
    <property type="match status" value="1"/>
</dbReference>
<dbReference type="Proteomes" id="UP000190852">
    <property type="component" value="Unassembled WGS sequence"/>
</dbReference>
<dbReference type="InterPro" id="IPR037027">
    <property type="entry name" value="YqgF/RNaseH-like_dom_sf"/>
</dbReference>
<dbReference type="InterPro" id="IPR050437">
    <property type="entry name" value="Ribos_protein_bS1-like"/>
</dbReference>
<evidence type="ECO:0000313" key="3">
    <source>
        <dbReference type="Proteomes" id="UP000190852"/>
    </source>
</evidence>
<dbReference type="PANTHER" id="PTHR10724">
    <property type="entry name" value="30S RIBOSOMAL PROTEIN S1"/>
    <property type="match status" value="1"/>
</dbReference>
<dbReference type="Pfam" id="PF22706">
    <property type="entry name" value="Tex_central_region"/>
    <property type="match status" value="1"/>
</dbReference>
<dbReference type="InterPro" id="IPR006641">
    <property type="entry name" value="YqgF/RNaseH-like_dom"/>
</dbReference>
<dbReference type="FunFam" id="3.30.420.140:FF:000001">
    <property type="entry name" value="RNA-binding transcriptional accessory protein"/>
    <property type="match status" value="1"/>
</dbReference>
<dbReference type="InterPro" id="IPR010994">
    <property type="entry name" value="RuvA_2-like"/>
</dbReference>
<proteinExistence type="predicted"/>
<dbReference type="GO" id="GO:0006139">
    <property type="term" value="P:nucleobase-containing compound metabolic process"/>
    <property type="evidence" value="ECO:0007669"/>
    <property type="project" value="InterPro"/>
</dbReference>
<dbReference type="InterPro" id="IPR023319">
    <property type="entry name" value="Tex-like_HTH_dom_sf"/>
</dbReference>
<feature type="domain" description="S1 motif" evidence="1">
    <location>
        <begin position="637"/>
        <end position="706"/>
    </location>
</feature>
<dbReference type="Pfam" id="PF12836">
    <property type="entry name" value="HHH_3"/>
    <property type="match status" value="1"/>
</dbReference>
<dbReference type="InterPro" id="IPR012340">
    <property type="entry name" value="NA-bd_OB-fold"/>
</dbReference>
<dbReference type="GO" id="GO:0003735">
    <property type="term" value="F:structural constituent of ribosome"/>
    <property type="evidence" value="ECO:0007669"/>
    <property type="project" value="TreeGrafter"/>
</dbReference>
<dbReference type="InterPro" id="IPR055179">
    <property type="entry name" value="Tex-like_central_region"/>
</dbReference>
<dbReference type="GO" id="GO:0006412">
    <property type="term" value="P:translation"/>
    <property type="evidence" value="ECO:0007669"/>
    <property type="project" value="TreeGrafter"/>
</dbReference>
<dbReference type="PROSITE" id="PS50126">
    <property type="entry name" value="S1"/>
    <property type="match status" value="1"/>
</dbReference>
<protein>
    <recommendedName>
        <fullName evidence="1">S1 motif domain-containing protein</fullName>
    </recommendedName>
</protein>
<dbReference type="InterPro" id="IPR044146">
    <property type="entry name" value="S1_Tex"/>
</dbReference>
<dbReference type="InterPro" id="IPR032639">
    <property type="entry name" value="Tex_YqgF"/>
</dbReference>
<dbReference type="GO" id="GO:0005737">
    <property type="term" value="C:cytoplasm"/>
    <property type="evidence" value="ECO:0007669"/>
    <property type="project" value="UniProtKB-ARBA"/>
</dbReference>
<gene>
    <name evidence="2" type="ORF">SAMN05660349_00171</name>
</gene>
<dbReference type="Pfam" id="PF00575">
    <property type="entry name" value="S1"/>
    <property type="match status" value="1"/>
</dbReference>
<dbReference type="Pfam" id="PF16921">
    <property type="entry name" value="Tex_YqgF"/>
    <property type="match status" value="1"/>
</dbReference>
<dbReference type="SUPFAM" id="SSF50249">
    <property type="entry name" value="Nucleic acid-binding proteins"/>
    <property type="match status" value="1"/>
</dbReference>
<dbReference type="Gene3D" id="2.40.50.140">
    <property type="entry name" value="Nucleic acid-binding proteins"/>
    <property type="match status" value="1"/>
</dbReference>